<accession>A0ABW1JEW1</accession>
<dbReference type="PRINTS" id="PR00598">
    <property type="entry name" value="HTHMARR"/>
</dbReference>
<feature type="domain" description="HTH marR-type" evidence="4">
    <location>
        <begin position="8"/>
        <end position="143"/>
    </location>
</feature>
<evidence type="ECO:0000259" key="4">
    <source>
        <dbReference type="PROSITE" id="PS50995"/>
    </source>
</evidence>
<organism evidence="5 6">
    <name type="scientific">Angustibacter luteus</name>
    <dbReference type="NCBI Taxonomy" id="658456"/>
    <lineage>
        <taxon>Bacteria</taxon>
        <taxon>Bacillati</taxon>
        <taxon>Actinomycetota</taxon>
        <taxon>Actinomycetes</taxon>
        <taxon>Kineosporiales</taxon>
        <taxon>Kineosporiaceae</taxon>
    </lineage>
</organism>
<evidence type="ECO:0000313" key="6">
    <source>
        <dbReference type="Proteomes" id="UP001596189"/>
    </source>
</evidence>
<protein>
    <submittedName>
        <fullName evidence="5">MarR family winged helix-turn-helix transcriptional regulator</fullName>
    </submittedName>
</protein>
<keyword evidence="1" id="KW-0805">Transcription regulation</keyword>
<dbReference type="InterPro" id="IPR039422">
    <property type="entry name" value="MarR/SlyA-like"/>
</dbReference>
<gene>
    <name evidence="5" type="ORF">ACFQDO_08455</name>
</gene>
<dbReference type="SMART" id="SM00347">
    <property type="entry name" value="HTH_MARR"/>
    <property type="match status" value="1"/>
</dbReference>
<evidence type="ECO:0000313" key="5">
    <source>
        <dbReference type="EMBL" id="MFC6007158.1"/>
    </source>
</evidence>
<dbReference type="InterPro" id="IPR023187">
    <property type="entry name" value="Tscrpt_reg_MarR-type_CS"/>
</dbReference>
<dbReference type="Proteomes" id="UP001596189">
    <property type="component" value="Unassembled WGS sequence"/>
</dbReference>
<dbReference type="PANTHER" id="PTHR33164:SF57">
    <property type="entry name" value="MARR-FAMILY TRANSCRIPTIONAL REGULATOR"/>
    <property type="match status" value="1"/>
</dbReference>
<proteinExistence type="predicted"/>
<dbReference type="RefSeq" id="WP_345715962.1">
    <property type="nucleotide sequence ID" value="NZ_BAABFP010000004.1"/>
</dbReference>
<keyword evidence="6" id="KW-1185">Reference proteome</keyword>
<evidence type="ECO:0000256" key="2">
    <source>
        <dbReference type="ARBA" id="ARBA00023125"/>
    </source>
</evidence>
<dbReference type="InterPro" id="IPR000835">
    <property type="entry name" value="HTH_MarR-typ"/>
</dbReference>
<sequence>MSDLRPAAAELGNQVVRLTRQIGVLRAHATSKQRHGVESSSFVLLFHLVKHGEPMRSSSLADVVCADPSTISRQTASLVDAGLVERRPDPDDGRAVQLVATEKGHALFSEMRDERDDLITSVLVDWQADDVRQLAALLDRFSTDLERHRPRIMNKLDTQETA</sequence>
<dbReference type="PANTHER" id="PTHR33164">
    <property type="entry name" value="TRANSCRIPTIONAL REGULATOR, MARR FAMILY"/>
    <property type="match status" value="1"/>
</dbReference>
<comment type="caution">
    <text evidence="5">The sequence shown here is derived from an EMBL/GenBank/DDBJ whole genome shotgun (WGS) entry which is preliminary data.</text>
</comment>
<dbReference type="InterPro" id="IPR036388">
    <property type="entry name" value="WH-like_DNA-bd_sf"/>
</dbReference>
<evidence type="ECO:0000256" key="1">
    <source>
        <dbReference type="ARBA" id="ARBA00023015"/>
    </source>
</evidence>
<dbReference type="PROSITE" id="PS50995">
    <property type="entry name" value="HTH_MARR_2"/>
    <property type="match status" value="1"/>
</dbReference>
<dbReference type="InterPro" id="IPR036390">
    <property type="entry name" value="WH_DNA-bd_sf"/>
</dbReference>
<keyword evidence="2" id="KW-0238">DNA-binding</keyword>
<evidence type="ECO:0000256" key="3">
    <source>
        <dbReference type="ARBA" id="ARBA00023163"/>
    </source>
</evidence>
<dbReference type="SUPFAM" id="SSF46785">
    <property type="entry name" value="Winged helix' DNA-binding domain"/>
    <property type="match status" value="1"/>
</dbReference>
<dbReference type="PROSITE" id="PS01117">
    <property type="entry name" value="HTH_MARR_1"/>
    <property type="match status" value="1"/>
</dbReference>
<dbReference type="Gene3D" id="1.10.10.10">
    <property type="entry name" value="Winged helix-like DNA-binding domain superfamily/Winged helix DNA-binding domain"/>
    <property type="match status" value="1"/>
</dbReference>
<dbReference type="EMBL" id="JBHSRD010000003">
    <property type="protein sequence ID" value="MFC6007158.1"/>
    <property type="molecule type" value="Genomic_DNA"/>
</dbReference>
<name>A0ABW1JEW1_9ACTN</name>
<dbReference type="Pfam" id="PF01047">
    <property type="entry name" value="MarR"/>
    <property type="match status" value="1"/>
</dbReference>
<reference evidence="6" key="1">
    <citation type="journal article" date="2019" name="Int. J. Syst. Evol. Microbiol.">
        <title>The Global Catalogue of Microorganisms (GCM) 10K type strain sequencing project: providing services to taxonomists for standard genome sequencing and annotation.</title>
        <authorList>
            <consortium name="The Broad Institute Genomics Platform"/>
            <consortium name="The Broad Institute Genome Sequencing Center for Infectious Disease"/>
            <person name="Wu L."/>
            <person name="Ma J."/>
        </authorList>
    </citation>
    <scope>NUCLEOTIDE SEQUENCE [LARGE SCALE GENOMIC DNA]</scope>
    <source>
        <strain evidence="6">KACC 14249</strain>
    </source>
</reference>
<keyword evidence="3" id="KW-0804">Transcription</keyword>